<keyword evidence="3" id="KW-1185">Reference proteome</keyword>
<feature type="region of interest" description="Disordered" evidence="1">
    <location>
        <begin position="18"/>
        <end position="38"/>
    </location>
</feature>
<accession>A0A9P4M048</accession>
<dbReference type="PANTHER" id="PTHR42085">
    <property type="entry name" value="F-BOX DOMAIN-CONTAINING PROTEIN"/>
    <property type="match status" value="1"/>
</dbReference>
<protein>
    <recommendedName>
        <fullName evidence="4">F-box domain-containing protein</fullName>
    </recommendedName>
</protein>
<evidence type="ECO:0000256" key="1">
    <source>
        <dbReference type="SAM" id="MobiDB-lite"/>
    </source>
</evidence>
<dbReference type="EMBL" id="ML978139">
    <property type="protein sequence ID" value="KAF2093251.1"/>
    <property type="molecule type" value="Genomic_DNA"/>
</dbReference>
<dbReference type="Proteomes" id="UP000799772">
    <property type="component" value="Unassembled WGS sequence"/>
</dbReference>
<proteinExistence type="predicted"/>
<evidence type="ECO:0000313" key="2">
    <source>
        <dbReference type="EMBL" id="KAF2093251.1"/>
    </source>
</evidence>
<dbReference type="AlphaFoldDB" id="A0A9P4M048"/>
<evidence type="ECO:0008006" key="4">
    <source>
        <dbReference type="Google" id="ProtNLM"/>
    </source>
</evidence>
<organism evidence="2 3">
    <name type="scientific">Rhizodiscina lignyota</name>
    <dbReference type="NCBI Taxonomy" id="1504668"/>
    <lineage>
        <taxon>Eukaryota</taxon>
        <taxon>Fungi</taxon>
        <taxon>Dikarya</taxon>
        <taxon>Ascomycota</taxon>
        <taxon>Pezizomycotina</taxon>
        <taxon>Dothideomycetes</taxon>
        <taxon>Pleosporomycetidae</taxon>
        <taxon>Aulographales</taxon>
        <taxon>Rhizodiscinaceae</taxon>
        <taxon>Rhizodiscina</taxon>
    </lineage>
</organism>
<dbReference type="OrthoDB" id="3941228at2759"/>
<dbReference type="PANTHER" id="PTHR42085:SF1">
    <property type="entry name" value="F-BOX DOMAIN-CONTAINING PROTEIN"/>
    <property type="match status" value="1"/>
</dbReference>
<dbReference type="InterPro" id="IPR038883">
    <property type="entry name" value="AN11006-like"/>
</dbReference>
<gene>
    <name evidence="2" type="ORF">NA57DRAFT_61764</name>
</gene>
<feature type="compositionally biased region" description="Basic and acidic residues" evidence="1">
    <location>
        <begin position="26"/>
        <end position="38"/>
    </location>
</feature>
<comment type="caution">
    <text evidence="2">The sequence shown here is derived from an EMBL/GenBank/DDBJ whole genome shotgun (WGS) entry which is preliminary data.</text>
</comment>
<sequence>MAQKRKLPLYSKSSGTKRFKISIPEKTSDSEKTSDPEKTSFLRLPAEIRIRIYGYLFPDKQVPAVRARGIDNISVGKLLREDGQKCHLAITSTCRLIHEESCDILYGAVPYIIKVRGNHISACLAEHRITTSINNHGTRKKKPQFRPPFHGPRPTLFRFVQSVEVVMIGGIPNDWGNVHGLSRRNELPDSGFDDIFEVYDVRNSMTKVMNLLENAPKLKRVNICAEWPGSFNYNRRNRLSKDNTVWLLKPLKEARNLPNVTFGKIAPPVGVWWSQQHETADERAKRNKANEDQYDEFKAETVEMMMSDDARQDPALRPTFDTLPALTDLVRQFKCQPVFHEMCKALYQARDAEADGAQKRYDQQKDKILKLWEKEEQRMKALFESVKGPMATLK</sequence>
<evidence type="ECO:0000313" key="3">
    <source>
        <dbReference type="Proteomes" id="UP000799772"/>
    </source>
</evidence>
<reference evidence="2" key="1">
    <citation type="journal article" date="2020" name="Stud. Mycol.">
        <title>101 Dothideomycetes genomes: a test case for predicting lifestyles and emergence of pathogens.</title>
        <authorList>
            <person name="Haridas S."/>
            <person name="Albert R."/>
            <person name="Binder M."/>
            <person name="Bloem J."/>
            <person name="Labutti K."/>
            <person name="Salamov A."/>
            <person name="Andreopoulos B."/>
            <person name="Baker S."/>
            <person name="Barry K."/>
            <person name="Bills G."/>
            <person name="Bluhm B."/>
            <person name="Cannon C."/>
            <person name="Castanera R."/>
            <person name="Culley D."/>
            <person name="Daum C."/>
            <person name="Ezra D."/>
            <person name="Gonzalez J."/>
            <person name="Henrissat B."/>
            <person name="Kuo A."/>
            <person name="Liang C."/>
            <person name="Lipzen A."/>
            <person name="Lutzoni F."/>
            <person name="Magnuson J."/>
            <person name="Mondo S."/>
            <person name="Nolan M."/>
            <person name="Ohm R."/>
            <person name="Pangilinan J."/>
            <person name="Park H.-J."/>
            <person name="Ramirez L."/>
            <person name="Alfaro M."/>
            <person name="Sun H."/>
            <person name="Tritt A."/>
            <person name="Yoshinaga Y."/>
            <person name="Zwiers L.-H."/>
            <person name="Turgeon B."/>
            <person name="Goodwin S."/>
            <person name="Spatafora J."/>
            <person name="Crous P."/>
            <person name="Grigoriev I."/>
        </authorList>
    </citation>
    <scope>NUCLEOTIDE SEQUENCE</scope>
    <source>
        <strain evidence="2">CBS 133067</strain>
    </source>
</reference>
<name>A0A9P4M048_9PEZI</name>